<dbReference type="InterPro" id="IPR032168">
    <property type="entry name" value="DUF5004"/>
</dbReference>
<dbReference type="AlphaFoldDB" id="A0A4R0N9H7"/>
<reference evidence="2 4" key="2">
    <citation type="submission" date="2019-04" db="EMBL/GenBank/DDBJ databases">
        <title>Pedobacter sp. RP-1-16 sp. nov., isolated from Arctic soil.</title>
        <authorList>
            <person name="Dahal R.H."/>
            <person name="Kim D.-U."/>
        </authorList>
    </citation>
    <scope>NUCLEOTIDE SEQUENCE [LARGE SCALE GENOMIC DNA]</scope>
    <source>
        <strain evidence="2 4">RP-1-16</strain>
    </source>
</reference>
<organism evidence="1 3">
    <name type="scientific">Pedobacter hiemivivus</name>
    <dbReference type="NCBI Taxonomy" id="2530454"/>
    <lineage>
        <taxon>Bacteria</taxon>
        <taxon>Pseudomonadati</taxon>
        <taxon>Bacteroidota</taxon>
        <taxon>Sphingobacteriia</taxon>
        <taxon>Sphingobacteriales</taxon>
        <taxon>Sphingobacteriaceae</taxon>
        <taxon>Pedobacter</taxon>
    </lineage>
</organism>
<keyword evidence="3" id="KW-1185">Reference proteome</keyword>
<comment type="caution">
    <text evidence="1">The sequence shown here is derived from an EMBL/GenBank/DDBJ whole genome shotgun (WGS) entry which is preliminary data.</text>
</comment>
<dbReference type="OrthoDB" id="762635at2"/>
<dbReference type="RefSeq" id="WP_131610020.1">
    <property type="nucleotide sequence ID" value="NZ_SJSM01000009.1"/>
</dbReference>
<dbReference type="EMBL" id="SJSM01000009">
    <property type="protein sequence ID" value="TCC95492.1"/>
    <property type="molecule type" value="Genomic_DNA"/>
</dbReference>
<gene>
    <name evidence="1" type="ORF">EZ444_15285</name>
    <name evidence="2" type="ORF">FBD94_11075</name>
</gene>
<dbReference type="EMBL" id="SWDX01000004">
    <property type="protein sequence ID" value="TKC61085.1"/>
    <property type="molecule type" value="Genomic_DNA"/>
</dbReference>
<proteinExistence type="predicted"/>
<sequence length="165" mass="18283">MKRIQYILFAICIFSIWSCKPEEFPPIGEPQNVVKSIQGTWGLTKVTQIDQDATTKGFPYKQIDITSVYPYTDLVIAFMGDAQGNPSTFTITSGNSPKIADLTSGNWTVDDVKVPTTISLKNGTVTNSLSIGSYVSLKSGKLLIKRDKKLNGKVILSYQYEFTKK</sequence>
<accession>A0A4U1GAV5</accession>
<dbReference type="Proteomes" id="UP000309594">
    <property type="component" value="Unassembled WGS sequence"/>
</dbReference>
<accession>A0A4R0N9H7</accession>
<reference evidence="1 3" key="1">
    <citation type="submission" date="2019-02" db="EMBL/GenBank/DDBJ databases">
        <title>Pedobacter sp. RP-3-8 sp. nov., isolated from Arctic soil.</title>
        <authorList>
            <person name="Dahal R.H."/>
        </authorList>
    </citation>
    <scope>NUCLEOTIDE SEQUENCE [LARGE SCALE GENOMIC DNA]</scope>
    <source>
        <strain evidence="1 3">RP-3-8</strain>
    </source>
</reference>
<evidence type="ECO:0000313" key="2">
    <source>
        <dbReference type="EMBL" id="TKC61085.1"/>
    </source>
</evidence>
<dbReference type="Proteomes" id="UP000291117">
    <property type="component" value="Unassembled WGS sequence"/>
</dbReference>
<name>A0A4R0N9H7_9SPHI</name>
<evidence type="ECO:0000313" key="1">
    <source>
        <dbReference type="EMBL" id="TCC95492.1"/>
    </source>
</evidence>
<evidence type="ECO:0000313" key="4">
    <source>
        <dbReference type="Proteomes" id="UP000309594"/>
    </source>
</evidence>
<evidence type="ECO:0000313" key="3">
    <source>
        <dbReference type="Proteomes" id="UP000291117"/>
    </source>
</evidence>
<dbReference type="Pfam" id="PF16395">
    <property type="entry name" value="DUF5004"/>
    <property type="match status" value="1"/>
</dbReference>
<protein>
    <submittedName>
        <fullName evidence="1">DUF5004 domain-containing protein</fullName>
    </submittedName>
</protein>